<gene>
    <name evidence="3" type="ORF">FEK29_08335</name>
</gene>
<dbReference type="InterPro" id="IPR025277">
    <property type="entry name" value="Apiosidase-like_cat_dom"/>
</dbReference>
<dbReference type="Gene3D" id="3.20.20.80">
    <property type="entry name" value="Glycosidases"/>
    <property type="match status" value="1"/>
</dbReference>
<feature type="domain" description="Apiosidase-like catalytic" evidence="2">
    <location>
        <begin position="28"/>
        <end position="356"/>
    </location>
</feature>
<organism evidence="3 4">
    <name type="scientific">Maribacter aurantiacus</name>
    <dbReference type="NCBI Taxonomy" id="1882343"/>
    <lineage>
        <taxon>Bacteria</taxon>
        <taxon>Pseudomonadati</taxon>
        <taxon>Bacteroidota</taxon>
        <taxon>Flavobacteriia</taxon>
        <taxon>Flavobacteriales</taxon>
        <taxon>Flavobacteriaceae</taxon>
        <taxon>Maribacter</taxon>
    </lineage>
</organism>
<accession>A0A5R8M7A4</accession>
<keyword evidence="4" id="KW-1185">Reference proteome</keyword>
<reference evidence="3 4" key="1">
    <citation type="journal article" date="2017" name="Int. J. Syst. Evol. Microbiol.">
        <title>Maripseudobacter aurantiacus gen. nov., sp. nov., a novel member of the family Flavobacteriaceae isolated from a sedimentation basin.</title>
        <authorList>
            <person name="Chen C."/>
            <person name="Su Y."/>
            <person name="Tao T."/>
            <person name="Fu G."/>
            <person name="Zhang C."/>
            <person name="Sun C."/>
            <person name="Zhang X."/>
            <person name="Wu M."/>
        </authorList>
    </citation>
    <scope>NUCLEOTIDE SEQUENCE [LARGE SCALE GENOMIC DNA]</scope>
    <source>
        <strain evidence="4">CDA4</strain>
    </source>
</reference>
<dbReference type="Pfam" id="PF13204">
    <property type="entry name" value="Apiosidase"/>
    <property type="match status" value="1"/>
</dbReference>
<dbReference type="Pfam" id="PF12904">
    <property type="entry name" value="Collagen_bind_2"/>
    <property type="match status" value="1"/>
</dbReference>
<dbReference type="AlphaFoldDB" id="A0A5R8M7A4"/>
<evidence type="ECO:0000259" key="2">
    <source>
        <dbReference type="Pfam" id="PF13204"/>
    </source>
</evidence>
<evidence type="ECO:0000313" key="3">
    <source>
        <dbReference type="EMBL" id="TLF45375.1"/>
    </source>
</evidence>
<comment type="caution">
    <text evidence="3">The sequence shown here is derived from an EMBL/GenBank/DDBJ whole genome shotgun (WGS) entry which is preliminary data.</text>
</comment>
<evidence type="ECO:0000313" key="4">
    <source>
        <dbReference type="Proteomes" id="UP000308382"/>
    </source>
</evidence>
<dbReference type="Proteomes" id="UP000308382">
    <property type="component" value="Unassembled WGS sequence"/>
</dbReference>
<dbReference type="RefSeq" id="WP_138257960.1">
    <property type="nucleotide sequence ID" value="NZ_VBUK01000003.1"/>
</dbReference>
<dbReference type="EMBL" id="VBUK01000003">
    <property type="protein sequence ID" value="TLF45375.1"/>
    <property type="molecule type" value="Genomic_DNA"/>
</dbReference>
<feature type="domain" description="Putative collagen-binding" evidence="1">
    <location>
        <begin position="359"/>
        <end position="451"/>
    </location>
</feature>
<proteinExistence type="predicted"/>
<dbReference type="OrthoDB" id="59486at2"/>
<dbReference type="InterPro" id="IPR017853">
    <property type="entry name" value="GH"/>
</dbReference>
<protein>
    <submittedName>
        <fullName evidence="3">DUF4038 domain-containing protein</fullName>
    </submittedName>
</protein>
<dbReference type="SUPFAM" id="SSF51445">
    <property type="entry name" value="(Trans)glycosidases"/>
    <property type="match status" value="1"/>
</dbReference>
<sequence>MKTLYSLISSLLLVLTTQGLFSQRLQVSTNGRYLVTQENEPFFWLADTAWELFHRCDEKQAALYLSKRAEQGFNIIQAVALAELDGLNDPNPYGETPLNNNDPTSPNEAYFQHVDRIIQMADSLGLYIALLPTWGDKVNTKEWGVGPEIFHPKNAYSFGEWMGNRYKDFENIIWVIGGDRNPRNESDDVLIWNQMAEGIVKGAGGYDRTLMTYHPQPTQNGGSSTWFHDQKWLDFNMHQTGHCANKGTYKHIQHDYALVPVKPVLDGEPLYEDHPNCFNAKELGYSSAEDIRRIMYWNIFAGAFGQSYGCHDVWQMYTPDKEPINGPLRPWTAALDMPMANQVKYLKNLMLSRPYLTRIPDQGIIHGEQAENNDYKIATRDQNGSYAMVYMPTGGKVDLDVTALTSNKLTAWWYDPRTGNSFLGGEVLKSDHVTINAPTSGKGHDWVLVLDATQTEFSAPGKVGNSQP</sequence>
<dbReference type="InterPro" id="IPR024749">
    <property type="entry name" value="Collagen-bd_put"/>
</dbReference>
<dbReference type="PANTHER" id="PTHR37836:SF3">
    <property type="entry name" value="ENDOGLUCANASE"/>
    <property type="match status" value="1"/>
</dbReference>
<name>A0A5R8M7A4_9FLAO</name>
<evidence type="ECO:0000259" key="1">
    <source>
        <dbReference type="Pfam" id="PF12904"/>
    </source>
</evidence>
<dbReference type="PANTHER" id="PTHR37836">
    <property type="entry name" value="LMO1036 PROTEIN"/>
    <property type="match status" value="1"/>
</dbReference>